<proteinExistence type="predicted"/>
<gene>
    <name evidence="2" type="ORF">V1633_11700</name>
</gene>
<feature type="domain" description="HTH cro/C1-type" evidence="1">
    <location>
        <begin position="19"/>
        <end position="57"/>
    </location>
</feature>
<dbReference type="Pfam" id="PF13560">
    <property type="entry name" value="HTH_31"/>
    <property type="match status" value="1"/>
</dbReference>
<dbReference type="Proteomes" id="UP001332243">
    <property type="component" value="Unassembled WGS sequence"/>
</dbReference>
<dbReference type="SMART" id="SM00530">
    <property type="entry name" value="HTH_XRE"/>
    <property type="match status" value="1"/>
</dbReference>
<reference evidence="2 3" key="1">
    <citation type="submission" date="2024-01" db="EMBL/GenBank/DDBJ databases">
        <title>Genome insights into Plantactinospora sonchi sp. nov.</title>
        <authorList>
            <person name="Wang L."/>
        </authorList>
    </citation>
    <scope>NUCLEOTIDE SEQUENCE [LARGE SCALE GENOMIC DNA]</scope>
    <source>
        <strain evidence="2 3">NEAU-QY2</strain>
    </source>
</reference>
<evidence type="ECO:0000313" key="2">
    <source>
        <dbReference type="EMBL" id="MEE6259148.1"/>
    </source>
</evidence>
<dbReference type="InterPro" id="IPR010982">
    <property type="entry name" value="Lambda_DNA-bd_dom_sf"/>
</dbReference>
<organism evidence="2 3">
    <name type="scientific">Plantactinospora sonchi</name>
    <dbReference type="NCBI Taxonomy" id="1544735"/>
    <lineage>
        <taxon>Bacteria</taxon>
        <taxon>Bacillati</taxon>
        <taxon>Actinomycetota</taxon>
        <taxon>Actinomycetes</taxon>
        <taxon>Micromonosporales</taxon>
        <taxon>Micromonosporaceae</taxon>
        <taxon>Plantactinospora</taxon>
    </lineage>
</organism>
<evidence type="ECO:0000259" key="1">
    <source>
        <dbReference type="PROSITE" id="PS50943"/>
    </source>
</evidence>
<dbReference type="InterPro" id="IPR001387">
    <property type="entry name" value="Cro/C1-type_HTH"/>
</dbReference>
<dbReference type="SUPFAM" id="SSF47413">
    <property type="entry name" value="lambda repressor-like DNA-binding domains"/>
    <property type="match status" value="1"/>
</dbReference>
<sequence>MGKPRARPGTAVPIDGAELRRIRIERGIEVADLARRLRISRGYLTKLELGHSPRASVTVYANLVRLLQPADPYAFRADRARPVAGSRT</sequence>
<protein>
    <submittedName>
        <fullName evidence="2">Helix-turn-helix transcriptional regulator</fullName>
    </submittedName>
</protein>
<dbReference type="Gene3D" id="1.10.260.40">
    <property type="entry name" value="lambda repressor-like DNA-binding domains"/>
    <property type="match status" value="1"/>
</dbReference>
<dbReference type="CDD" id="cd00093">
    <property type="entry name" value="HTH_XRE"/>
    <property type="match status" value="1"/>
</dbReference>
<dbReference type="RefSeq" id="WP_331214279.1">
    <property type="nucleotide sequence ID" value="NZ_JAZGQK010000009.1"/>
</dbReference>
<evidence type="ECO:0000313" key="3">
    <source>
        <dbReference type="Proteomes" id="UP001332243"/>
    </source>
</evidence>
<dbReference type="PROSITE" id="PS50943">
    <property type="entry name" value="HTH_CROC1"/>
    <property type="match status" value="1"/>
</dbReference>
<dbReference type="EMBL" id="JAZGQK010000009">
    <property type="protein sequence ID" value="MEE6259148.1"/>
    <property type="molecule type" value="Genomic_DNA"/>
</dbReference>
<comment type="caution">
    <text evidence="2">The sequence shown here is derived from an EMBL/GenBank/DDBJ whole genome shotgun (WGS) entry which is preliminary data.</text>
</comment>
<keyword evidence="3" id="KW-1185">Reference proteome</keyword>
<accession>A0ABU7RRL7</accession>
<name>A0ABU7RRL7_9ACTN</name>